<dbReference type="GO" id="GO:2001294">
    <property type="term" value="P:malonyl-CoA catabolic process"/>
    <property type="evidence" value="ECO:0007669"/>
    <property type="project" value="TreeGrafter"/>
</dbReference>
<dbReference type="Gene3D" id="3.40.630.150">
    <property type="entry name" value="Malonyl-CoA decarboxylase, catalytic domain"/>
    <property type="match status" value="1"/>
</dbReference>
<dbReference type="InterPro" id="IPR042303">
    <property type="entry name" value="Malonyl_CoA_deC_C_sf"/>
</dbReference>
<gene>
    <name evidence="2" type="ORF">NDU88_004410</name>
</gene>
<dbReference type="InterPro" id="IPR038917">
    <property type="entry name" value="Malonyl_CoA_deC"/>
</dbReference>
<dbReference type="EMBL" id="JANPWB010000016">
    <property type="protein sequence ID" value="KAJ1084258.1"/>
    <property type="molecule type" value="Genomic_DNA"/>
</dbReference>
<dbReference type="GO" id="GO:0050080">
    <property type="term" value="F:malonyl-CoA decarboxylase activity"/>
    <property type="evidence" value="ECO:0007669"/>
    <property type="project" value="InterPro"/>
</dbReference>
<name>A0AAV7L4N9_PLEWA</name>
<sequence length="309" mass="35181">MFSQWFSVGFLNLERITWQSPCELLQKISESEAVHPVRNWTDMKRRVGPYRRCYVFTHSAMPGEPLIILHVALTSKISSNVQAIVKEVSAFQTEDEDKISAAIFYSISLAQQGLQGVELGNYLIKRVVKELKAEFSHLKEFSSLSPIPGFTKWLLGVLASLKKEVGGSELFTESEFKEISAITGEPITETLKRLIASNEWIRSESLIKALESPLMRLCAWYLYGEKLRGFALNPVANFHLQNGAVLWRINWMADTSPRGVTASCGMMVNYRYFIDDTSSNSERYLRTKHIEASEQVLNLVSQFQRNSRL</sequence>
<dbReference type="PANTHER" id="PTHR28641:SF1">
    <property type="entry name" value="MALONYL-COA DECARBOXYLASE, MITOCHONDRIAL"/>
    <property type="match status" value="1"/>
</dbReference>
<evidence type="ECO:0000313" key="2">
    <source>
        <dbReference type="EMBL" id="KAJ1084258.1"/>
    </source>
</evidence>
<feature type="domain" description="Malonyl-CoA decarboxylase C-terminal" evidence="1">
    <location>
        <begin position="9"/>
        <end position="272"/>
    </location>
</feature>
<dbReference type="GO" id="GO:0006633">
    <property type="term" value="P:fatty acid biosynthetic process"/>
    <property type="evidence" value="ECO:0007669"/>
    <property type="project" value="InterPro"/>
</dbReference>
<keyword evidence="3" id="KW-1185">Reference proteome</keyword>
<accession>A0AAV7L4N9</accession>
<evidence type="ECO:0000259" key="1">
    <source>
        <dbReference type="Pfam" id="PF05292"/>
    </source>
</evidence>
<comment type="caution">
    <text evidence="2">The sequence shown here is derived from an EMBL/GenBank/DDBJ whole genome shotgun (WGS) entry which is preliminary data.</text>
</comment>
<dbReference type="Pfam" id="PF05292">
    <property type="entry name" value="MCD"/>
    <property type="match status" value="1"/>
</dbReference>
<dbReference type="FunFam" id="3.40.630.150:FF:000001">
    <property type="entry name" value="Malonyl-CoA decarboxylase, mitochondrial"/>
    <property type="match status" value="1"/>
</dbReference>
<organism evidence="2 3">
    <name type="scientific">Pleurodeles waltl</name>
    <name type="common">Iberian ribbed newt</name>
    <dbReference type="NCBI Taxonomy" id="8319"/>
    <lineage>
        <taxon>Eukaryota</taxon>
        <taxon>Metazoa</taxon>
        <taxon>Chordata</taxon>
        <taxon>Craniata</taxon>
        <taxon>Vertebrata</taxon>
        <taxon>Euteleostomi</taxon>
        <taxon>Amphibia</taxon>
        <taxon>Batrachia</taxon>
        <taxon>Caudata</taxon>
        <taxon>Salamandroidea</taxon>
        <taxon>Salamandridae</taxon>
        <taxon>Pleurodelinae</taxon>
        <taxon>Pleurodeles</taxon>
    </lineage>
</organism>
<proteinExistence type="predicted"/>
<dbReference type="AlphaFoldDB" id="A0AAV7L4N9"/>
<dbReference type="Proteomes" id="UP001066276">
    <property type="component" value="Chromosome 12"/>
</dbReference>
<dbReference type="GO" id="GO:0005759">
    <property type="term" value="C:mitochondrial matrix"/>
    <property type="evidence" value="ECO:0007669"/>
    <property type="project" value="TreeGrafter"/>
</dbReference>
<dbReference type="GO" id="GO:0005782">
    <property type="term" value="C:peroxisomal matrix"/>
    <property type="evidence" value="ECO:0007669"/>
    <property type="project" value="TreeGrafter"/>
</dbReference>
<protein>
    <recommendedName>
        <fullName evidence="1">Malonyl-CoA decarboxylase C-terminal domain-containing protein</fullName>
    </recommendedName>
</protein>
<dbReference type="PANTHER" id="PTHR28641">
    <property type="match status" value="1"/>
</dbReference>
<dbReference type="InterPro" id="IPR007956">
    <property type="entry name" value="Malonyl_CoA_deC_C"/>
</dbReference>
<dbReference type="GO" id="GO:0006085">
    <property type="term" value="P:acetyl-CoA biosynthetic process"/>
    <property type="evidence" value="ECO:0007669"/>
    <property type="project" value="TreeGrafter"/>
</dbReference>
<reference evidence="2" key="1">
    <citation type="journal article" date="2022" name="bioRxiv">
        <title>Sequencing and chromosome-scale assembly of the giantPleurodeles waltlgenome.</title>
        <authorList>
            <person name="Brown T."/>
            <person name="Elewa A."/>
            <person name="Iarovenko S."/>
            <person name="Subramanian E."/>
            <person name="Araus A.J."/>
            <person name="Petzold A."/>
            <person name="Susuki M."/>
            <person name="Suzuki K.-i.T."/>
            <person name="Hayashi T."/>
            <person name="Toyoda A."/>
            <person name="Oliveira C."/>
            <person name="Osipova E."/>
            <person name="Leigh N.D."/>
            <person name="Simon A."/>
            <person name="Yun M.H."/>
        </authorList>
    </citation>
    <scope>NUCLEOTIDE SEQUENCE</scope>
    <source>
        <strain evidence="2">20211129_DDA</strain>
        <tissue evidence="2">Liver</tissue>
    </source>
</reference>
<evidence type="ECO:0000313" key="3">
    <source>
        <dbReference type="Proteomes" id="UP001066276"/>
    </source>
</evidence>